<dbReference type="AlphaFoldDB" id="A0A2M6WRK1"/>
<gene>
    <name evidence="2" type="ORF">COT96_01340</name>
</gene>
<dbReference type="InterPro" id="IPR021139">
    <property type="entry name" value="NYN"/>
</dbReference>
<reference evidence="3" key="1">
    <citation type="submission" date="2017-09" db="EMBL/GenBank/DDBJ databases">
        <title>Depth-based differentiation of microbial function through sediment-hosted aquifers and enrichment of novel symbionts in the deep terrestrial subsurface.</title>
        <authorList>
            <person name="Probst A.J."/>
            <person name="Ladd B."/>
            <person name="Jarett J.K."/>
            <person name="Geller-Mcgrath D.E."/>
            <person name="Sieber C.M.K."/>
            <person name="Emerson J.B."/>
            <person name="Anantharaman K."/>
            <person name="Thomas B.C."/>
            <person name="Malmstrom R."/>
            <person name="Stieglmeier M."/>
            <person name="Klingl A."/>
            <person name="Woyke T."/>
            <person name="Ryan C.M."/>
            <person name="Banfield J.F."/>
        </authorList>
    </citation>
    <scope>NUCLEOTIDE SEQUENCE [LARGE SCALE GENOMIC DNA]</scope>
</reference>
<evidence type="ECO:0000259" key="1">
    <source>
        <dbReference type="Pfam" id="PF01936"/>
    </source>
</evidence>
<sequence length="69" mass="7974">DYYDTFALFSGDSDFSMLLRFLKSLNKKIILFYAGRISYSIKNYADLLVNAQKIKSSICILKEIKKNPV</sequence>
<dbReference type="EMBL" id="PFAO01000028">
    <property type="protein sequence ID" value="PIT95431.1"/>
    <property type="molecule type" value="Genomic_DNA"/>
</dbReference>
<organism evidence="2 3">
    <name type="scientific">Candidatus Falkowbacteria bacterium CG10_big_fil_rev_8_21_14_0_10_38_22</name>
    <dbReference type="NCBI Taxonomy" id="1974564"/>
    <lineage>
        <taxon>Bacteria</taxon>
        <taxon>Candidatus Falkowiibacteriota</taxon>
    </lineage>
</organism>
<accession>A0A2M6WRK1</accession>
<dbReference type="Pfam" id="PF01936">
    <property type="entry name" value="NYN"/>
    <property type="match status" value="1"/>
</dbReference>
<dbReference type="Gene3D" id="3.40.50.1010">
    <property type="entry name" value="5'-nuclease"/>
    <property type="match status" value="1"/>
</dbReference>
<evidence type="ECO:0000313" key="3">
    <source>
        <dbReference type="Proteomes" id="UP000228964"/>
    </source>
</evidence>
<dbReference type="GO" id="GO:0004540">
    <property type="term" value="F:RNA nuclease activity"/>
    <property type="evidence" value="ECO:0007669"/>
    <property type="project" value="InterPro"/>
</dbReference>
<protein>
    <recommendedName>
        <fullName evidence="1">NYN domain-containing protein</fullName>
    </recommendedName>
</protein>
<proteinExistence type="predicted"/>
<dbReference type="Proteomes" id="UP000228964">
    <property type="component" value="Unassembled WGS sequence"/>
</dbReference>
<comment type="caution">
    <text evidence="2">The sequence shown here is derived from an EMBL/GenBank/DDBJ whole genome shotgun (WGS) entry which is preliminary data.</text>
</comment>
<feature type="non-terminal residue" evidence="2">
    <location>
        <position position="1"/>
    </location>
</feature>
<evidence type="ECO:0000313" key="2">
    <source>
        <dbReference type="EMBL" id="PIT95431.1"/>
    </source>
</evidence>
<feature type="domain" description="NYN" evidence="1">
    <location>
        <begin position="3"/>
        <end position="46"/>
    </location>
</feature>
<name>A0A2M6WRK1_9BACT</name>